<evidence type="ECO:0000313" key="1">
    <source>
        <dbReference type="EMBL" id="KAE8075951.1"/>
    </source>
</evidence>
<proteinExistence type="predicted"/>
<dbReference type="OrthoDB" id="10449651at2759"/>
<reference evidence="1 2" key="1">
    <citation type="submission" date="2019-06" db="EMBL/GenBank/DDBJ databases">
        <title>A chromosomal-level reference genome of Carpinus fangiana (Coryloideae, Betulaceae).</title>
        <authorList>
            <person name="Yang X."/>
            <person name="Wang Z."/>
            <person name="Zhang L."/>
            <person name="Hao G."/>
            <person name="Liu J."/>
            <person name="Yang Y."/>
        </authorList>
    </citation>
    <scope>NUCLEOTIDE SEQUENCE [LARGE SCALE GENOMIC DNA]</scope>
    <source>
        <strain evidence="1">Cfa_2016G</strain>
        <tissue evidence="1">Leaf</tissue>
    </source>
</reference>
<dbReference type="EMBL" id="CM017326">
    <property type="protein sequence ID" value="KAE8075951.1"/>
    <property type="molecule type" value="Genomic_DNA"/>
</dbReference>
<dbReference type="AlphaFoldDB" id="A0A5N6RDX6"/>
<gene>
    <name evidence="1" type="ORF">FH972_014631</name>
</gene>
<keyword evidence="2" id="KW-1185">Reference proteome</keyword>
<evidence type="ECO:0000313" key="2">
    <source>
        <dbReference type="Proteomes" id="UP000327013"/>
    </source>
</evidence>
<protein>
    <submittedName>
        <fullName evidence="1">Uncharacterized protein</fullName>
    </submittedName>
</protein>
<dbReference type="Proteomes" id="UP000327013">
    <property type="component" value="Chromosome 6"/>
</dbReference>
<accession>A0A5N6RDX6</accession>
<name>A0A5N6RDX6_9ROSI</name>
<sequence length="72" mass="8047">MMEEKRGLMGRKTCLSNEMAWASLIGTSDSKTVRIEIDKTELFKYCPLGLTGSNTSSFNSIISFTHLAWKAI</sequence>
<organism evidence="1 2">
    <name type="scientific">Carpinus fangiana</name>
    <dbReference type="NCBI Taxonomy" id="176857"/>
    <lineage>
        <taxon>Eukaryota</taxon>
        <taxon>Viridiplantae</taxon>
        <taxon>Streptophyta</taxon>
        <taxon>Embryophyta</taxon>
        <taxon>Tracheophyta</taxon>
        <taxon>Spermatophyta</taxon>
        <taxon>Magnoliopsida</taxon>
        <taxon>eudicotyledons</taxon>
        <taxon>Gunneridae</taxon>
        <taxon>Pentapetalae</taxon>
        <taxon>rosids</taxon>
        <taxon>fabids</taxon>
        <taxon>Fagales</taxon>
        <taxon>Betulaceae</taxon>
        <taxon>Carpinus</taxon>
    </lineage>
</organism>